<proteinExistence type="predicted"/>
<dbReference type="SUPFAM" id="SSF48371">
    <property type="entry name" value="ARM repeat"/>
    <property type="match status" value="1"/>
</dbReference>
<reference evidence="2" key="1">
    <citation type="submission" date="2021-01" db="EMBL/GenBank/DDBJ databases">
        <authorList>
            <person name="Li R."/>
            <person name="Bekaert M."/>
        </authorList>
    </citation>
    <scope>NUCLEOTIDE SEQUENCE</scope>
    <source>
        <strain evidence="2">Farmed</strain>
    </source>
</reference>
<keyword evidence="3" id="KW-1185">Reference proteome</keyword>
<dbReference type="SMART" id="SM00015">
    <property type="entry name" value="IQ"/>
    <property type="match status" value="3"/>
</dbReference>
<organism evidence="2 3">
    <name type="scientific">Acanthosepion pharaonis</name>
    <name type="common">Pharaoh cuttlefish</name>
    <name type="synonym">Sepia pharaonis</name>
    <dbReference type="NCBI Taxonomy" id="158019"/>
    <lineage>
        <taxon>Eukaryota</taxon>
        <taxon>Metazoa</taxon>
        <taxon>Spiralia</taxon>
        <taxon>Lophotrochozoa</taxon>
        <taxon>Mollusca</taxon>
        <taxon>Cephalopoda</taxon>
        <taxon>Coleoidea</taxon>
        <taxon>Decapodiformes</taxon>
        <taxon>Sepiida</taxon>
        <taxon>Sepiina</taxon>
        <taxon>Sepiidae</taxon>
        <taxon>Acanthosepion</taxon>
    </lineage>
</organism>
<evidence type="ECO:0000313" key="2">
    <source>
        <dbReference type="EMBL" id="CAE1300810.1"/>
    </source>
</evidence>
<dbReference type="PANTHER" id="PTHR15673">
    <property type="entry name" value="IQ CALMODULIN-BINDING MOTIF CONTAINING PROTEIN 1"/>
    <property type="match status" value="1"/>
</dbReference>
<dbReference type="EMBL" id="CAHIKZ030003474">
    <property type="protein sequence ID" value="CAE1300810.1"/>
    <property type="molecule type" value="Genomic_DNA"/>
</dbReference>
<dbReference type="InterPro" id="IPR000048">
    <property type="entry name" value="IQ_motif_EF-hand-BS"/>
</dbReference>
<dbReference type="CDD" id="cd23767">
    <property type="entry name" value="IQCD"/>
    <property type="match status" value="1"/>
</dbReference>
<dbReference type="PANTHER" id="PTHR15673:SF2">
    <property type="entry name" value="IQ CALMODULIN-BINDING MOTIF-CONTAINING PROTEIN 1"/>
    <property type="match status" value="1"/>
</dbReference>
<accession>A0A812DLR6</accession>
<dbReference type="GO" id="GO:0005929">
    <property type="term" value="C:cilium"/>
    <property type="evidence" value="ECO:0007669"/>
    <property type="project" value="TreeGrafter"/>
</dbReference>
<feature type="coiled-coil region" evidence="1">
    <location>
        <begin position="346"/>
        <end position="373"/>
    </location>
</feature>
<dbReference type="PROSITE" id="PS50096">
    <property type="entry name" value="IQ"/>
    <property type="match status" value="2"/>
</dbReference>
<evidence type="ECO:0000256" key="1">
    <source>
        <dbReference type="SAM" id="Coils"/>
    </source>
</evidence>
<gene>
    <name evidence="2" type="ORF">SPHA_54066</name>
</gene>
<protein>
    <submittedName>
        <fullName evidence="2">IQCB1</fullName>
    </submittedName>
</protein>
<comment type="caution">
    <text evidence="2">The sequence shown here is derived from an EMBL/GenBank/DDBJ whole genome shotgun (WGS) entry which is preliminary data.</text>
</comment>
<dbReference type="OrthoDB" id="8178106at2759"/>
<dbReference type="GO" id="GO:0005516">
    <property type="term" value="F:calmodulin binding"/>
    <property type="evidence" value="ECO:0007669"/>
    <property type="project" value="InterPro"/>
</dbReference>
<dbReference type="Pfam" id="PF00612">
    <property type="entry name" value="IQ"/>
    <property type="match status" value="3"/>
</dbReference>
<keyword evidence="1" id="KW-0175">Coiled coil</keyword>
<dbReference type="GO" id="GO:0060271">
    <property type="term" value="P:cilium assembly"/>
    <property type="evidence" value="ECO:0007669"/>
    <property type="project" value="InterPro"/>
</dbReference>
<feature type="coiled-coil region" evidence="1">
    <location>
        <begin position="461"/>
        <end position="488"/>
    </location>
</feature>
<dbReference type="InterPro" id="IPR016024">
    <property type="entry name" value="ARM-type_fold"/>
</dbReference>
<sequence>MAMSVDLRENYVGANYVKQWENQLRSLSSEIVNSGNRKIPGLLLKVKDMLEAVSSVSKEAATIRKLLWKYKFIQTIIIFLKRDYTMIDGGWSTAAKLSDVLSKMCIGIDFADSLEFKEESLPKAVNNMLSLALQIHDEYCRIPGLKSTQKLREDFCKHFRMVLESLSYLASAYIFLPKLILKSDLLLKLLMTDDSEMGRDVIQFIQNITRLDWNILRELDETAVDTIFDELIYKLSVYTDPKVGLAASRCVFEFCEHHTPLIDLLCTKYKGLRVLLSKLAEKGYRSELKPLLSLLNAGSSEQAIKEKSHVAAQKIQAIWRGYIARKRLHKINKSIGKFQRMYFKWKENKNQQLQEQHKKAWQIEQQRSELQQNMRSFHEKQLKKIEIVRAAHIQQHLYGEMESAVICIQKVWKGYRERSKWKERQEEFKRHKAAITIQRNVRKWLKTRQKKFSPLLYVKPLSLTETRREELQQIINQWKEQRAQLDSVQHPRELQQKTNELLHKYYTNLPFSRKYQHHHAALQARIEIDLDLMLNAPKFQTITEKDIELYSSISLPIAIRAKVGHKEQLKKYCAPWWQSLRDDYLQNEESEEGM</sequence>
<name>A0A812DLR6_ACAPH</name>
<dbReference type="AlphaFoldDB" id="A0A812DLR6"/>
<dbReference type="Gene3D" id="1.20.5.190">
    <property type="match status" value="2"/>
</dbReference>
<dbReference type="InterPro" id="IPR028765">
    <property type="entry name" value="IQCB1"/>
</dbReference>
<evidence type="ECO:0000313" key="3">
    <source>
        <dbReference type="Proteomes" id="UP000597762"/>
    </source>
</evidence>
<dbReference type="Proteomes" id="UP000597762">
    <property type="component" value="Unassembled WGS sequence"/>
</dbReference>